<sequence>MRALGLLLAGLLAAGTAFAAPVPSWATGMEPAPLFGYLTGARWAPAATLQVSSTHTNPTCRGNDGTITTTVMGGTAPFTYQWSNGATTANLSGLGPGYYSVVVTDATGATARCFATVSEYLRIEVPYILVTGVRCSGDATGSVTLQKFGGGTAPYTFLWSNGATTQNLSGVPAGTYTLTITDVNGCTGTASATVPAAVSMLATAARTDVTCGGSATGAITLSVSGGASPYSFRWSNGATTQNLSGLIAGPYTVTVTDASGCTSTAGATILEPAALRLNVTSPRPSCFGGSTGGAGAAVSGGTAPYTYLWSNGATTPTLNGVAGGTYTVTVTDANGCTANGSATVTESTQITALASKTDATCYDANNGTVTLAVSGGTAPLSFRWSNGATTQNLSGLAPGTYTVTVTDANGCTATCGATVGRPVQLLASAQATGARCAGGMGSIDLAASGGTAPLTYLWSNGATTQDLSGVVAGTYSVTVTDANGCSATASATVGEPAQLRATSRVMDATCYDATNGSVDLTVSGGTAPYTYLWSNGATTQDLVALLAGTYTVTVTDANGCTTTCGGTVGRPTQLLASAQATGARCASGTGSVALTVSGGTSPFTFAWSNGATTQNLSAVGAGTYSVTVTDANGCSASASATVGAPTQLQASALATNTTCYDATNGSVNLTVAGGTSPYSYLWSNGATTQDLSGLAPGTYSVTVTDAHGCTATSGAAVGRPTQVVASALAIGARCAGGTGSVDLTASGGTAPLSYLWSNGATTQDLNGVAAGSYSVTVTDANGCTATASATVGAPTQLRATATPTAASCVGGATGSVTLAVSGGTAPFFFLWSNGATTQNLTGVAPGTYSVTVTDVNGCSASCSATVGGATAMRPSISTTAATCCATSSGRVDLTVSGGTAPYTYSWSNGATTQDLSNVPAGTYTVTITDASGCTATASGTVTQPATLALRTMLTSPSCCNASTGGIDLTVSGGTSPYTYYWSNGATTQDLSGIPAGTYSVTVTDARGCTASTSTTLTQPNALRAGTSNTNPTCAGADGTATTSVSGGTAPYSYSWSPGGQTTATATGLGAGSYTVTVTDARGCTATSSTTLLAANCGAQHCTLTQGGYGNSNGVICKEPTKRRLELIADMFTATNLVLGAPGRSLTYSYTGGTSAAASQARTATAQCIIAKMPAGGSAAAFPSTLGNASGCAASFPSGFLRNGRFNNVLVGQTLALALNLRLDNTLTGVPLSATMTSYATINCSSPDSRDYTGISRSIPASVLGNLDYGSGTATVGSLLALANKALGCVPYANGGGNPSLSDINCAVAGINELFDNCRIFDPSRTPVCPARTSSTSLASGIGQSLAEESSMAEAGALAAFPNPFTSATSLSFALPETAKYSLTVYDLKGSEVARVSSGEAQGGVRYRFAVGEGLQEGVYVARLVTATGTQTIRLNLLH</sequence>
<feature type="domain" description="PKD/Chitinase" evidence="2">
    <location>
        <begin position="428"/>
        <end position="496"/>
    </location>
</feature>
<feature type="domain" description="PKD/Chitinase" evidence="2">
    <location>
        <begin position="726"/>
        <end position="794"/>
    </location>
</feature>
<protein>
    <recommendedName>
        <fullName evidence="2">PKD/Chitinase domain-containing protein</fullName>
    </recommendedName>
</protein>
<evidence type="ECO:0000313" key="3">
    <source>
        <dbReference type="EMBL" id="GAA4035395.1"/>
    </source>
</evidence>
<feature type="domain" description="PKD/Chitinase" evidence="2">
    <location>
        <begin position="127"/>
        <end position="199"/>
    </location>
</feature>
<dbReference type="InterPro" id="IPR026444">
    <property type="entry name" value="Secre_tail"/>
</dbReference>
<reference evidence="4" key="1">
    <citation type="journal article" date="2019" name="Int. J. Syst. Evol. Microbiol.">
        <title>The Global Catalogue of Microorganisms (GCM) 10K type strain sequencing project: providing services to taxonomists for standard genome sequencing and annotation.</title>
        <authorList>
            <consortium name="The Broad Institute Genomics Platform"/>
            <consortium name="The Broad Institute Genome Sequencing Center for Infectious Disease"/>
            <person name="Wu L."/>
            <person name="Ma J."/>
        </authorList>
    </citation>
    <scope>NUCLEOTIDE SEQUENCE [LARGE SCALE GENOMIC DNA]</scope>
    <source>
        <strain evidence="4">JCM 17225</strain>
    </source>
</reference>
<dbReference type="InterPro" id="IPR013783">
    <property type="entry name" value="Ig-like_fold"/>
</dbReference>
<gene>
    <name evidence="3" type="ORF">GCM10022409_20050</name>
</gene>
<comment type="caution">
    <text evidence="3">The sequence shown here is derived from an EMBL/GenBank/DDBJ whole genome shotgun (WGS) entry which is preliminary data.</text>
</comment>
<dbReference type="Proteomes" id="UP001501469">
    <property type="component" value="Unassembled WGS sequence"/>
</dbReference>
<keyword evidence="4" id="KW-1185">Reference proteome</keyword>
<feature type="chain" id="PRO_5047516242" description="PKD/Chitinase domain-containing protein" evidence="1">
    <location>
        <begin position="20"/>
        <end position="1438"/>
    </location>
</feature>
<dbReference type="Pfam" id="PF13573">
    <property type="entry name" value="SprB"/>
    <property type="match status" value="14"/>
</dbReference>
<dbReference type="Gene3D" id="2.60.40.740">
    <property type="match status" value="10"/>
</dbReference>
<proteinExistence type="predicted"/>
<name>A0ABP7U3H5_9BACT</name>
<evidence type="ECO:0000256" key="1">
    <source>
        <dbReference type="SAM" id="SignalP"/>
    </source>
</evidence>
<dbReference type="EMBL" id="BAABDK010000016">
    <property type="protein sequence ID" value="GAA4035395.1"/>
    <property type="molecule type" value="Genomic_DNA"/>
</dbReference>
<accession>A0ABP7U3H5</accession>
<organism evidence="3 4">
    <name type="scientific">Hymenobacter glaciei</name>
    <dbReference type="NCBI Taxonomy" id="877209"/>
    <lineage>
        <taxon>Bacteria</taxon>
        <taxon>Pseudomonadati</taxon>
        <taxon>Bacteroidota</taxon>
        <taxon>Cytophagia</taxon>
        <taxon>Cytophagales</taxon>
        <taxon>Hymenobacteraceae</taxon>
        <taxon>Hymenobacter</taxon>
    </lineage>
</organism>
<evidence type="ECO:0000259" key="2">
    <source>
        <dbReference type="SMART" id="SM00089"/>
    </source>
</evidence>
<dbReference type="InterPro" id="IPR025667">
    <property type="entry name" value="SprB_repeat"/>
</dbReference>
<dbReference type="SMART" id="SM00089">
    <property type="entry name" value="PKD"/>
    <property type="match status" value="6"/>
</dbReference>
<feature type="domain" description="PKD/Chitinase" evidence="2">
    <location>
        <begin position="276"/>
        <end position="349"/>
    </location>
</feature>
<feature type="domain" description="PKD/Chitinase" evidence="2">
    <location>
        <begin position="358"/>
        <end position="426"/>
    </location>
</feature>
<keyword evidence="1" id="KW-0732">Signal</keyword>
<evidence type="ECO:0000313" key="4">
    <source>
        <dbReference type="Proteomes" id="UP001501469"/>
    </source>
</evidence>
<dbReference type="NCBIfam" id="TIGR04183">
    <property type="entry name" value="Por_Secre_tail"/>
    <property type="match status" value="1"/>
</dbReference>
<dbReference type="InterPro" id="IPR022409">
    <property type="entry name" value="PKD/Chitinase_dom"/>
</dbReference>
<dbReference type="Gene3D" id="2.60.40.10">
    <property type="entry name" value="Immunoglobulins"/>
    <property type="match status" value="1"/>
</dbReference>
<feature type="domain" description="PKD/Chitinase" evidence="2">
    <location>
        <begin position="800"/>
        <end position="871"/>
    </location>
</feature>
<feature type="signal peptide" evidence="1">
    <location>
        <begin position="1"/>
        <end position="19"/>
    </location>
</feature>